<sequence length="644" mass="69376">MGLYSVPFQIQRAIARPIPPLSTRFSIRLRQGCSAILGLSLGLLALEFPAHSQALDESALDYTAYQAGSVAEPAAPSAELDGLAVDQMAQVTSVSQLADVNLGDWAYEALAYLANNEAQGGLDCLEGYPSGLYRGGQAMTRYEFAAGLAACLDAVTGRLEQLDPEAIARIEALQREFAPELATLGDRLDDLEAAVSELEANQFSTTLRFNTLASFNFSHSFAGGDILAEGITVPGVSPAARRPARQFDLQTGQFGDPVVETVRDDPETTLSYSAYFVFTGSFQQTDELTMILAMGNGDPPASAFSSAGFTSSFGIPYADSNPVTPLSPNSVGLFELKYAFPLFSEDFRLVVGPRILPFRHFDQNPFTNIVFGSSGLNFYQSTLAGNGLSGAGGLFEWTLSPQWLLRAGYLARNDRSQQIFDEPFISPGGDGPANPRRGFFNGNNNILAELTYSPSFNANIRLLYNRSRLEAPPPFPGVPEGLAVFPFLLTSLRGAVDDGFGGTVDDIIAHNFVLNFDWALSPGFAVFGRYSFSTSEIDPINPLREGGNVEVQAFQLGFAFPDLGKPGALGTLAATIPFDVTDGEEFLVGGYGDGGTQVDVLASYYFPLNDNVGLVPMFFVSFNPNNFSENPPVYSIILRTQFLF</sequence>
<reference evidence="4 5" key="1">
    <citation type="submission" date="2020-05" db="EMBL/GenBank/DDBJ databases">
        <title>Complete genome sequence of of a novel Thermoleptolyngbya strain isolated from hot springs of Ganzi, Sichuan China.</title>
        <authorList>
            <person name="Tang J."/>
            <person name="Daroch M."/>
            <person name="Li L."/>
            <person name="Waleron K."/>
            <person name="Waleron M."/>
            <person name="Waleron M."/>
        </authorList>
    </citation>
    <scope>NUCLEOTIDE SEQUENCE [LARGE SCALE GENOMIC DNA]</scope>
    <source>
        <strain evidence="4 5">PKUAC-SCTA183</strain>
    </source>
</reference>
<name>A0A6M8BEZ1_9CYAN</name>
<dbReference type="GO" id="GO:0016020">
    <property type="term" value="C:membrane"/>
    <property type="evidence" value="ECO:0007669"/>
    <property type="project" value="InterPro"/>
</dbReference>
<dbReference type="EMBL" id="CP053661">
    <property type="protein sequence ID" value="QKD82826.1"/>
    <property type="molecule type" value="Genomic_DNA"/>
</dbReference>
<dbReference type="Gene3D" id="2.40.160.180">
    <property type="entry name" value="Carbohydrate-selective porin OprB"/>
    <property type="match status" value="1"/>
</dbReference>
<dbReference type="AlphaFoldDB" id="A0A6M8BEZ1"/>
<proteinExistence type="inferred from homology"/>
<accession>A0A6M8BEZ1</accession>
<comment type="similarity">
    <text evidence="1 2">Belongs to the OprB family.</text>
</comment>
<organism evidence="4 5">
    <name type="scientific">Thermoleptolyngbya sichuanensis A183</name>
    <dbReference type="NCBI Taxonomy" id="2737172"/>
    <lineage>
        <taxon>Bacteria</taxon>
        <taxon>Bacillati</taxon>
        <taxon>Cyanobacteriota</taxon>
        <taxon>Cyanophyceae</taxon>
        <taxon>Oculatellales</taxon>
        <taxon>Oculatellaceae</taxon>
        <taxon>Thermoleptolyngbya</taxon>
        <taxon>Thermoleptolyngbya sichuanensis</taxon>
    </lineage>
</organism>
<dbReference type="PANTHER" id="PTHR43308:SF1">
    <property type="entry name" value="OUTER MEMBRANE PROTEIN ALPHA"/>
    <property type="match status" value="1"/>
</dbReference>
<feature type="domain" description="SLH" evidence="3">
    <location>
        <begin position="93"/>
        <end position="162"/>
    </location>
</feature>
<dbReference type="InterPro" id="IPR051465">
    <property type="entry name" value="Cell_Envelope_Struct_Comp"/>
</dbReference>
<dbReference type="GO" id="GO:0008643">
    <property type="term" value="P:carbohydrate transport"/>
    <property type="evidence" value="ECO:0007669"/>
    <property type="project" value="InterPro"/>
</dbReference>
<dbReference type="RefSeq" id="WP_172355981.1">
    <property type="nucleotide sequence ID" value="NZ_CP053661.1"/>
</dbReference>
<protein>
    <submittedName>
        <fullName evidence="4">Iron uptake porin</fullName>
    </submittedName>
</protein>
<dbReference type="KEGG" id="theu:HPC62_12070"/>
<evidence type="ECO:0000259" key="3">
    <source>
        <dbReference type="PROSITE" id="PS51272"/>
    </source>
</evidence>
<gene>
    <name evidence="4" type="ORF">HPC62_12070</name>
</gene>
<dbReference type="InterPro" id="IPR001119">
    <property type="entry name" value="SLH_dom"/>
</dbReference>
<evidence type="ECO:0000256" key="2">
    <source>
        <dbReference type="RuleBase" id="RU363072"/>
    </source>
</evidence>
<dbReference type="InterPro" id="IPR038673">
    <property type="entry name" value="OprB_sf"/>
</dbReference>
<evidence type="ECO:0000313" key="5">
    <source>
        <dbReference type="Proteomes" id="UP000505210"/>
    </source>
</evidence>
<dbReference type="PROSITE" id="PS51272">
    <property type="entry name" value="SLH"/>
    <property type="match status" value="1"/>
</dbReference>
<dbReference type="Proteomes" id="UP000505210">
    <property type="component" value="Chromosome"/>
</dbReference>
<evidence type="ECO:0000256" key="1">
    <source>
        <dbReference type="ARBA" id="ARBA00008769"/>
    </source>
</evidence>
<evidence type="ECO:0000313" key="4">
    <source>
        <dbReference type="EMBL" id="QKD82826.1"/>
    </source>
</evidence>
<keyword evidence="5" id="KW-1185">Reference proteome</keyword>
<dbReference type="GO" id="GO:0015288">
    <property type="term" value="F:porin activity"/>
    <property type="evidence" value="ECO:0007669"/>
    <property type="project" value="InterPro"/>
</dbReference>
<dbReference type="NCBIfam" id="NF033921">
    <property type="entry name" value="por_somb"/>
    <property type="match status" value="1"/>
</dbReference>
<dbReference type="InterPro" id="IPR007049">
    <property type="entry name" value="Carb-sel_porin_OprB"/>
</dbReference>
<dbReference type="InterPro" id="IPR047684">
    <property type="entry name" value="Por_som-like"/>
</dbReference>
<dbReference type="PANTHER" id="PTHR43308">
    <property type="entry name" value="OUTER MEMBRANE PROTEIN ALPHA-RELATED"/>
    <property type="match status" value="1"/>
</dbReference>
<dbReference type="Pfam" id="PF04966">
    <property type="entry name" value="OprB"/>
    <property type="match status" value="1"/>
</dbReference>